<dbReference type="Pfam" id="PF03749">
    <property type="entry name" value="SfsA"/>
    <property type="match status" value="1"/>
</dbReference>
<dbReference type="Gene3D" id="3.40.1350.60">
    <property type="match status" value="1"/>
</dbReference>
<gene>
    <name evidence="3" type="ORF">METZ01_LOCUS176902</name>
</gene>
<evidence type="ECO:0000259" key="2">
    <source>
        <dbReference type="Pfam" id="PF17746"/>
    </source>
</evidence>
<dbReference type="InterPro" id="IPR041465">
    <property type="entry name" value="SfsA_N"/>
</dbReference>
<sequence length="228" mass="25762">MIRRYKRFLADVRMPDGRVVTVHCPNTGSMKNCIEVNQVVWLSASNNPNRKYRYTWEYSQTGLGHTIGVNTRRANQLVAEAVNAGRIVELAGYKDLYREVKYGEENSRIDLLLKGSKQADCYVEVKSVTLLEDPFSKGIGYFPDAVSERGAKHLRELESMNRVGHRAVLFFCVQHTGVKEVRPADHIDVRYGDLLRQVAEAGVEILAYKARVTQAGFKLSRSVSVVLL</sequence>
<evidence type="ECO:0008006" key="4">
    <source>
        <dbReference type="Google" id="ProtNLM"/>
    </source>
</evidence>
<dbReference type="CDD" id="cd22359">
    <property type="entry name" value="SfsA-like_bacterial"/>
    <property type="match status" value="1"/>
</dbReference>
<protein>
    <recommendedName>
        <fullName evidence="4">Sugar fermentation stimulation protein C-terminal domain-containing protein</fullName>
    </recommendedName>
</protein>
<dbReference type="Gene3D" id="2.40.50.580">
    <property type="match status" value="1"/>
</dbReference>
<dbReference type="NCBIfam" id="TIGR00230">
    <property type="entry name" value="sfsA"/>
    <property type="match status" value="1"/>
</dbReference>
<dbReference type="Pfam" id="PF17746">
    <property type="entry name" value="SfsA_N"/>
    <property type="match status" value="1"/>
</dbReference>
<dbReference type="InterPro" id="IPR040452">
    <property type="entry name" value="SfsA_C"/>
</dbReference>
<reference evidence="3" key="1">
    <citation type="submission" date="2018-05" db="EMBL/GenBank/DDBJ databases">
        <authorList>
            <person name="Lanie J.A."/>
            <person name="Ng W.-L."/>
            <person name="Kazmierczak K.M."/>
            <person name="Andrzejewski T.M."/>
            <person name="Davidsen T.M."/>
            <person name="Wayne K.J."/>
            <person name="Tettelin H."/>
            <person name="Glass J.I."/>
            <person name="Rusch D."/>
            <person name="Podicherti R."/>
            <person name="Tsui H.-C.T."/>
            <person name="Winkler M.E."/>
        </authorList>
    </citation>
    <scope>NUCLEOTIDE SEQUENCE</scope>
</reference>
<dbReference type="AlphaFoldDB" id="A0A382CD37"/>
<dbReference type="EMBL" id="UINC01033959">
    <property type="protein sequence ID" value="SVB24048.1"/>
    <property type="molecule type" value="Genomic_DNA"/>
</dbReference>
<name>A0A382CD37_9ZZZZ</name>
<feature type="domain" description="SfsA N-terminal OB" evidence="2">
    <location>
        <begin position="2"/>
        <end position="69"/>
    </location>
</feature>
<dbReference type="HAMAP" id="MF_00095">
    <property type="entry name" value="SfsA"/>
    <property type="match status" value="1"/>
</dbReference>
<organism evidence="3">
    <name type="scientific">marine metagenome</name>
    <dbReference type="NCBI Taxonomy" id="408172"/>
    <lineage>
        <taxon>unclassified sequences</taxon>
        <taxon>metagenomes</taxon>
        <taxon>ecological metagenomes</taxon>
    </lineage>
</organism>
<accession>A0A382CD37</accession>
<proteinExistence type="inferred from homology"/>
<dbReference type="PANTHER" id="PTHR30545:SF2">
    <property type="entry name" value="SUGAR FERMENTATION STIMULATION PROTEIN A"/>
    <property type="match status" value="1"/>
</dbReference>
<evidence type="ECO:0000313" key="3">
    <source>
        <dbReference type="EMBL" id="SVB24048.1"/>
    </source>
</evidence>
<dbReference type="InterPro" id="IPR005224">
    <property type="entry name" value="SfsA"/>
</dbReference>
<dbReference type="PANTHER" id="PTHR30545">
    <property type="entry name" value="SUGAR FERMENTATION STIMULATION PROTEIN A"/>
    <property type="match status" value="1"/>
</dbReference>
<dbReference type="GO" id="GO:0003677">
    <property type="term" value="F:DNA binding"/>
    <property type="evidence" value="ECO:0007669"/>
    <property type="project" value="InterPro"/>
</dbReference>
<evidence type="ECO:0000259" key="1">
    <source>
        <dbReference type="Pfam" id="PF03749"/>
    </source>
</evidence>
<dbReference type="FunFam" id="3.40.1350.60:FF:000001">
    <property type="entry name" value="Sugar fermentation stimulation protein A"/>
    <property type="match status" value="1"/>
</dbReference>
<feature type="domain" description="Sugar fermentation stimulation protein C-terminal" evidence="1">
    <location>
        <begin position="73"/>
        <end position="215"/>
    </location>
</feature>